<feature type="compositionally biased region" description="Basic residues" evidence="1">
    <location>
        <begin position="449"/>
        <end position="461"/>
    </location>
</feature>
<feature type="region of interest" description="Disordered" evidence="1">
    <location>
        <begin position="15"/>
        <end position="74"/>
    </location>
</feature>
<organism evidence="2 3">
    <name type="scientific">Coniochaeta hoffmannii</name>
    <dbReference type="NCBI Taxonomy" id="91930"/>
    <lineage>
        <taxon>Eukaryota</taxon>
        <taxon>Fungi</taxon>
        <taxon>Dikarya</taxon>
        <taxon>Ascomycota</taxon>
        <taxon>Pezizomycotina</taxon>
        <taxon>Sordariomycetes</taxon>
        <taxon>Sordariomycetidae</taxon>
        <taxon>Coniochaetales</taxon>
        <taxon>Coniochaetaceae</taxon>
        <taxon>Coniochaeta</taxon>
    </lineage>
</organism>
<protein>
    <submittedName>
        <fullName evidence="2">Uncharacterized protein</fullName>
    </submittedName>
</protein>
<feature type="compositionally biased region" description="Low complexity" evidence="1">
    <location>
        <begin position="394"/>
        <end position="413"/>
    </location>
</feature>
<accession>A0AA38RNK4</accession>
<evidence type="ECO:0000256" key="1">
    <source>
        <dbReference type="SAM" id="MobiDB-lite"/>
    </source>
</evidence>
<feature type="compositionally biased region" description="Polar residues" evidence="1">
    <location>
        <begin position="271"/>
        <end position="288"/>
    </location>
</feature>
<feature type="region of interest" description="Disordered" evidence="1">
    <location>
        <begin position="94"/>
        <end position="288"/>
    </location>
</feature>
<sequence>MHLDGNVDNAFPWMSSSTTNTASPHVASHTASPHDSRDYPPPTPGIPPTPGWIPSTPGIPPTPGAFTDPPRQPREGYEWVWFPDGFWAEREVSISATESPSSNKGSSGLDSKLRRWKGKSSKGSQGSVDLELSPLPLPLPRRGSGSTRRGSGGSAGLFTPQPHSPFRTERELVQALQQSGDSEPFWGYPFTPVAPGGERGNDSGSSPASTLRGFRRGSWPETQTIMEETGEDETGSQGRATPLGRLKAVGKSKEKRKSQSSERGPFDESLSESLSHFSDAQASTRQSNTRKLLNKLSWRKKDIPAGSDSLSLIEEEASFKPLILGFGLSRRCKFCPTSYVELAALIYGQEARRITTPPLKEATADGRVRSLFTEVDNFDLDDKRWEADSRSQMSGINNGNGESSESGTMSSSDGSKRNMAYRKAAAADVKGGGHLHWFDSKKEEDEKKKQRTKEKKKHMKSRPGIFSLTVPEHLPTSPLCPANPRHVSGGTGVCVVGFNDIRRTILHSLMMHA</sequence>
<name>A0AA38RNK4_9PEZI</name>
<feature type="compositionally biased region" description="Low complexity" evidence="1">
    <location>
        <begin position="140"/>
        <end position="149"/>
    </location>
</feature>
<feature type="region of interest" description="Disordered" evidence="1">
    <location>
        <begin position="386"/>
        <end position="418"/>
    </location>
</feature>
<dbReference type="EMBL" id="JANBVN010000180">
    <property type="protein sequence ID" value="KAJ9134564.1"/>
    <property type="molecule type" value="Genomic_DNA"/>
</dbReference>
<evidence type="ECO:0000313" key="3">
    <source>
        <dbReference type="Proteomes" id="UP001174691"/>
    </source>
</evidence>
<reference evidence="2" key="1">
    <citation type="submission" date="2022-07" db="EMBL/GenBank/DDBJ databases">
        <title>Fungi with potential for degradation of polypropylene.</title>
        <authorList>
            <person name="Gostincar C."/>
        </authorList>
    </citation>
    <scope>NUCLEOTIDE SEQUENCE</scope>
    <source>
        <strain evidence="2">EXF-13287</strain>
    </source>
</reference>
<feature type="compositionally biased region" description="Polar residues" evidence="1">
    <location>
        <begin position="94"/>
        <end position="109"/>
    </location>
</feature>
<feature type="region of interest" description="Disordered" evidence="1">
    <location>
        <begin position="434"/>
        <end position="461"/>
    </location>
</feature>
<evidence type="ECO:0000313" key="2">
    <source>
        <dbReference type="EMBL" id="KAJ9134564.1"/>
    </source>
</evidence>
<feature type="compositionally biased region" description="Pro residues" evidence="1">
    <location>
        <begin position="39"/>
        <end position="63"/>
    </location>
</feature>
<feature type="compositionally biased region" description="Basic and acidic residues" evidence="1">
    <location>
        <begin position="257"/>
        <end position="266"/>
    </location>
</feature>
<feature type="compositionally biased region" description="Polar residues" evidence="1">
    <location>
        <begin position="15"/>
        <end position="31"/>
    </location>
</feature>
<feature type="compositionally biased region" description="Basic and acidic residues" evidence="1">
    <location>
        <begin position="436"/>
        <end position="448"/>
    </location>
</feature>
<gene>
    <name evidence="2" type="ORF">NKR19_g8618</name>
</gene>
<dbReference type="AlphaFoldDB" id="A0AA38RNK4"/>
<comment type="caution">
    <text evidence="2">The sequence shown here is derived from an EMBL/GenBank/DDBJ whole genome shotgun (WGS) entry which is preliminary data.</text>
</comment>
<dbReference type="Proteomes" id="UP001174691">
    <property type="component" value="Unassembled WGS sequence"/>
</dbReference>
<proteinExistence type="predicted"/>
<keyword evidence="3" id="KW-1185">Reference proteome</keyword>